<dbReference type="GO" id="GO:0016477">
    <property type="term" value="P:cell migration"/>
    <property type="evidence" value="ECO:0007669"/>
    <property type="project" value="TreeGrafter"/>
</dbReference>
<feature type="region of interest" description="Disordered" evidence="4">
    <location>
        <begin position="780"/>
        <end position="804"/>
    </location>
</feature>
<keyword evidence="6" id="KW-1185">Reference proteome</keyword>
<dbReference type="InterPro" id="IPR006077">
    <property type="entry name" value="Vinculin/catenin"/>
</dbReference>
<evidence type="ECO:0008006" key="7">
    <source>
        <dbReference type="Google" id="ProtNLM"/>
    </source>
</evidence>
<keyword evidence="3" id="KW-0963">Cytoplasm</keyword>
<evidence type="ECO:0000256" key="1">
    <source>
        <dbReference type="ARBA" id="ARBA00004496"/>
    </source>
</evidence>
<name>A0AAN9A3H8_HALRR</name>
<dbReference type="Proteomes" id="UP001381693">
    <property type="component" value="Unassembled WGS sequence"/>
</dbReference>
<evidence type="ECO:0000313" key="6">
    <source>
        <dbReference type="Proteomes" id="UP001381693"/>
    </source>
</evidence>
<dbReference type="GO" id="GO:0008013">
    <property type="term" value="F:beta-catenin binding"/>
    <property type="evidence" value="ECO:0007669"/>
    <property type="project" value="TreeGrafter"/>
</dbReference>
<evidence type="ECO:0000256" key="4">
    <source>
        <dbReference type="SAM" id="MobiDB-lite"/>
    </source>
</evidence>
<dbReference type="GO" id="GO:0098609">
    <property type="term" value="P:cell-cell adhesion"/>
    <property type="evidence" value="ECO:0007669"/>
    <property type="project" value="TreeGrafter"/>
</dbReference>
<comment type="subcellular location">
    <subcellularLocation>
        <location evidence="1">Cytoplasm</location>
    </subcellularLocation>
</comment>
<dbReference type="SUPFAM" id="SSF47220">
    <property type="entry name" value="alpha-catenin/vinculin-like"/>
    <property type="match status" value="1"/>
</dbReference>
<gene>
    <name evidence="5" type="ORF">SK128_006063</name>
</gene>
<organism evidence="5 6">
    <name type="scientific">Halocaridina rubra</name>
    <name type="common">Hawaiian red shrimp</name>
    <dbReference type="NCBI Taxonomy" id="373956"/>
    <lineage>
        <taxon>Eukaryota</taxon>
        <taxon>Metazoa</taxon>
        <taxon>Ecdysozoa</taxon>
        <taxon>Arthropoda</taxon>
        <taxon>Crustacea</taxon>
        <taxon>Multicrustacea</taxon>
        <taxon>Malacostraca</taxon>
        <taxon>Eumalacostraca</taxon>
        <taxon>Eucarida</taxon>
        <taxon>Decapoda</taxon>
        <taxon>Pleocyemata</taxon>
        <taxon>Caridea</taxon>
        <taxon>Atyoidea</taxon>
        <taxon>Atyidae</taxon>
        <taxon>Halocaridina</taxon>
    </lineage>
</organism>
<proteinExistence type="inferred from homology"/>
<feature type="region of interest" description="Disordered" evidence="4">
    <location>
        <begin position="1062"/>
        <end position="1082"/>
    </location>
</feature>
<dbReference type="GO" id="GO:0005737">
    <property type="term" value="C:cytoplasm"/>
    <property type="evidence" value="ECO:0007669"/>
    <property type="project" value="UniProtKB-SubCell"/>
</dbReference>
<dbReference type="InterPro" id="IPR036723">
    <property type="entry name" value="Alpha-catenin/vinculin-like_sf"/>
</dbReference>
<comment type="similarity">
    <text evidence="2">Belongs to the vinculin/alpha-catenin family.</text>
</comment>
<protein>
    <recommendedName>
        <fullName evidence="7">Serendipity locus protein alpha</fullName>
    </recommendedName>
</protein>
<dbReference type="Pfam" id="PF01044">
    <property type="entry name" value="Vinculin"/>
    <property type="match status" value="1"/>
</dbReference>
<dbReference type="GO" id="GO:0005912">
    <property type="term" value="C:adherens junction"/>
    <property type="evidence" value="ECO:0007669"/>
    <property type="project" value="TreeGrafter"/>
</dbReference>
<dbReference type="PANTHER" id="PTHR18914">
    <property type="entry name" value="ALPHA CATENIN"/>
    <property type="match status" value="1"/>
</dbReference>
<dbReference type="EMBL" id="JAXCGZ010007558">
    <property type="protein sequence ID" value="KAK7079236.1"/>
    <property type="molecule type" value="Genomic_DNA"/>
</dbReference>
<dbReference type="GO" id="GO:0016342">
    <property type="term" value="C:catenin complex"/>
    <property type="evidence" value="ECO:0007669"/>
    <property type="project" value="TreeGrafter"/>
</dbReference>
<sequence>MISQEIYITGSRVSYPRGSNEFISKTTLKFLEGLKISKLKRYYWENLNMFQMWSEDNLLPFHSDKCKYLKINSRRRAPENTEYYLEKQYFHSYLVALIMENIENCTKSKSVLNALGPIAKQVVELKSKYGTLCDASTVMALLKQCQSLRSACSLLIFQLSCYAQSCKDAVLSSEVQRVKERLDNIIDSLSDFTRDLHRGDVGVRDNDEVWSDIVEDTEQLLSILTDAILAWDRAQVRKISKSVAQIQECLTCLHQTRFIHKLPEDFQALVTACGKLLNLVEERCEDLYQRSQSEYLQQTALQLCHTLHLLADTCALTVSHPLSKHIKGSRELVVDRIQSLLKDIECLAGPGKEVYDMDEAGTFVVCVDRTLDLLSNVKIQTESAFQSSELLSDRVKVLLEEVLKHGVAVAFCSSQNDNKAIMAKCENVLKHLKNIVNLERTESCDAVDFQLACDNLADHIEVLEQKVNTALIRQIVKTFASPYSALETLIKSLESEKTDILDKDVENDIADFDLHVDHIFQVGGFAAACTTDVTKVRLIRDSLLTLEWLESCLIPALLCARNEWHPHAILHAKILSKKWILAVKQIGTTLDRIMDASAFALVTKQEVHYLWAKLKEELYDLDTTSINKQVEEIVALASRVISLHDMDNFLTEHQEEDLRIAITEIQKSMSSILNCPADQSCHRRLLKRVQLLLTLLSRLANSLNEENLQYLDDFTSSDPMTSPCNGGFAKLSDEQKCQLLTSNIDDIPLDVATPVAPVSTRNYTENSSHVPDRNVRLPKQLRRSMRSTSRLGESKALAHPTDSMQAATSETLGLDTSIDISKFLSRSVNILQNSTRSSKRNFSLKVKEINLDIDGAVKSGLPPLTARASHSLSDLEGDLSQSKGRRPSEDIRDLSLDDVSEMISKEGSLGTSQQSIENELTGILENLTSLAGDLTALAASSASPSSSSSKRKCTWENFDEEKENLTSLCGIKLLNASFNPQFPEIVDKNTSNVSFDSGKLELKTDTAYSKNEKHDDVHEVSSGFSVDLHVWKDFTAILQAKTPGKTGLFNFTNDFGGNPVSQTQMSSSFGKTNSSKGSLSNSKELDLSDTPFMVKVPSTTTLLSKSFAASCTSLSRIGNSSGLFSSNYSVSPSSAAFGTPQRLMDIQLVQQRLQMLRNQMK</sequence>
<evidence type="ECO:0000256" key="3">
    <source>
        <dbReference type="ARBA" id="ARBA00022490"/>
    </source>
</evidence>
<dbReference type="PANTHER" id="PTHR18914:SF33">
    <property type="entry name" value="RE47911P-RELATED"/>
    <property type="match status" value="1"/>
</dbReference>
<comment type="caution">
    <text evidence="5">The sequence shown here is derived from an EMBL/GenBank/DDBJ whole genome shotgun (WGS) entry which is preliminary data.</text>
</comment>
<dbReference type="Gene3D" id="1.20.120.810">
    <property type="entry name" value="Vinculin, Vh2 four-helix bundle"/>
    <property type="match status" value="2"/>
</dbReference>
<reference evidence="5 6" key="1">
    <citation type="submission" date="2023-11" db="EMBL/GenBank/DDBJ databases">
        <title>Halocaridina rubra genome assembly.</title>
        <authorList>
            <person name="Smith C."/>
        </authorList>
    </citation>
    <scope>NUCLEOTIDE SEQUENCE [LARGE SCALE GENOMIC DNA]</scope>
    <source>
        <strain evidence="5">EP-1</strain>
        <tissue evidence="5">Whole</tissue>
    </source>
</reference>
<dbReference type="AlphaFoldDB" id="A0AAN9A3H8"/>
<evidence type="ECO:0000313" key="5">
    <source>
        <dbReference type="EMBL" id="KAK7079236.1"/>
    </source>
</evidence>
<evidence type="ECO:0000256" key="2">
    <source>
        <dbReference type="ARBA" id="ARBA00008376"/>
    </source>
</evidence>
<accession>A0AAN9A3H8</accession>
<feature type="region of interest" description="Disordered" evidence="4">
    <location>
        <begin position="868"/>
        <end position="894"/>
    </location>
</feature>
<dbReference type="GO" id="GO:0051015">
    <property type="term" value="F:actin filament binding"/>
    <property type="evidence" value="ECO:0007669"/>
    <property type="project" value="InterPro"/>
</dbReference>